<dbReference type="SUPFAM" id="SSF53218">
    <property type="entry name" value="Molybdenum cofactor biosynthesis proteins"/>
    <property type="match status" value="1"/>
</dbReference>
<dbReference type="EMBL" id="AAOA02000002">
    <property type="protein sequence ID" value="EAQ98304.1"/>
    <property type="molecule type" value="Genomic_DNA"/>
</dbReference>
<keyword evidence="3" id="KW-1185">Reference proteome</keyword>
<dbReference type="AlphaFoldDB" id="A4A7N5"/>
<dbReference type="CDD" id="cd00885">
    <property type="entry name" value="cinA"/>
    <property type="match status" value="1"/>
</dbReference>
<dbReference type="PANTHER" id="PTHR13939">
    <property type="entry name" value="NICOTINAMIDE-NUCLEOTIDE AMIDOHYDROLASE PNCC"/>
    <property type="match status" value="1"/>
</dbReference>
<reference evidence="2 3" key="2">
    <citation type="journal article" date="2009" name="PLoS ONE">
        <title>The photosynthetic apparatus and its regulation in the aerobic gammaproteobacterium Congregibacter litoralis gen. nov., sp. nov.</title>
        <authorList>
            <person name="Spring S."/>
            <person name="Lunsdorf H."/>
            <person name="Fuchs B.M."/>
            <person name="Tindall B.J."/>
        </authorList>
    </citation>
    <scope>NUCLEOTIDE SEQUENCE [LARGE SCALE GENOMIC DNA]</scope>
    <source>
        <strain evidence="2">KT71</strain>
    </source>
</reference>
<dbReference type="HOGENOM" id="CLU_030805_0_2_6"/>
<reference evidence="2 3" key="1">
    <citation type="journal article" date="2007" name="Proc. Natl. Acad. Sci. U.S.A.">
        <title>Characterization of a marine gammaproteobacterium capable of aerobic anoxygenic photosynthesis.</title>
        <authorList>
            <person name="Fuchs B.M."/>
            <person name="Spring S."/>
            <person name="Teeling H."/>
            <person name="Quast C."/>
            <person name="Wulf J."/>
            <person name="Schattenhofer M."/>
            <person name="Yan S."/>
            <person name="Ferriera S."/>
            <person name="Johnson J."/>
            <person name="Glockner F.O."/>
            <person name="Amann R."/>
        </authorList>
    </citation>
    <scope>NUCLEOTIDE SEQUENCE [LARGE SCALE GENOMIC DNA]</scope>
    <source>
        <strain evidence="2">KT71</strain>
    </source>
</reference>
<sequence length="253" mass="26814">MSKPQSVTAGLVVIGDEILSGRTQDANVAYLAKWLNEEGVILKEVRIVADNPAAIGEAVNTLRDRCDYCFTTGGIGPTHDDITVDAVAAALGVAVMYHDEALQMLRKYYGEEGLTEARKRMARVPEGGDLIKNPMSGAPGVSKGNVYMLAGIPGIMRGMLEGLRGVLAGAAPMQSGTVTVFSPESEMAERLEQIQSAHPEVSIGSYPFFRQGRIGAALLVRSIDAAEIPPVLAEIKEAAQAIGAECMDGEPQE</sequence>
<dbReference type="STRING" id="314285.KT71_03617"/>
<dbReference type="SMART" id="SM00852">
    <property type="entry name" value="MoCF_biosynth"/>
    <property type="match status" value="1"/>
</dbReference>
<dbReference type="Pfam" id="PF00994">
    <property type="entry name" value="MoCF_biosynth"/>
    <property type="match status" value="1"/>
</dbReference>
<comment type="caution">
    <text evidence="2">The sequence shown here is derived from an EMBL/GenBank/DDBJ whole genome shotgun (WGS) entry which is preliminary data.</text>
</comment>
<name>A4A7N5_9GAMM</name>
<gene>
    <name evidence="2" type="ORF">KT71_03617</name>
</gene>
<dbReference type="OrthoDB" id="9801454at2"/>
<feature type="domain" description="MoaB/Mog" evidence="1">
    <location>
        <begin position="10"/>
        <end position="171"/>
    </location>
</feature>
<dbReference type="InterPro" id="IPR036425">
    <property type="entry name" value="MoaB/Mog-like_dom_sf"/>
</dbReference>
<proteinExistence type="predicted"/>
<evidence type="ECO:0000259" key="1">
    <source>
        <dbReference type="SMART" id="SM00852"/>
    </source>
</evidence>
<dbReference type="InterPro" id="IPR001453">
    <property type="entry name" value="MoaB/Mog_dom"/>
</dbReference>
<dbReference type="RefSeq" id="WP_008293133.1">
    <property type="nucleotide sequence ID" value="NZ_CM002299.1"/>
</dbReference>
<dbReference type="Pfam" id="PF24102">
    <property type="entry name" value="FLAD1_M"/>
    <property type="match status" value="1"/>
</dbReference>
<dbReference type="InterPro" id="IPR050101">
    <property type="entry name" value="CinA"/>
</dbReference>
<dbReference type="eggNOG" id="COG1058">
    <property type="taxonomic scope" value="Bacteria"/>
</dbReference>
<dbReference type="Gene3D" id="3.40.980.10">
    <property type="entry name" value="MoaB/Mog-like domain"/>
    <property type="match status" value="1"/>
</dbReference>
<dbReference type="Proteomes" id="UP000019205">
    <property type="component" value="Chromosome"/>
</dbReference>
<protein>
    <submittedName>
        <fullName evidence="2">Putative nucleotide-utilizing enzyme</fullName>
    </submittedName>
</protein>
<evidence type="ECO:0000313" key="2">
    <source>
        <dbReference type="EMBL" id="EAQ98304.1"/>
    </source>
</evidence>
<accession>A4A7N5</accession>
<evidence type="ECO:0000313" key="3">
    <source>
        <dbReference type="Proteomes" id="UP000019205"/>
    </source>
</evidence>
<dbReference type="PANTHER" id="PTHR13939:SF0">
    <property type="entry name" value="NMN AMIDOHYDROLASE-LIKE PROTEIN YFAY"/>
    <property type="match status" value="1"/>
</dbReference>
<organism evidence="2 3">
    <name type="scientific">Congregibacter litoralis KT71</name>
    <dbReference type="NCBI Taxonomy" id="314285"/>
    <lineage>
        <taxon>Bacteria</taxon>
        <taxon>Pseudomonadati</taxon>
        <taxon>Pseudomonadota</taxon>
        <taxon>Gammaproteobacteria</taxon>
        <taxon>Cellvibrionales</taxon>
        <taxon>Halieaceae</taxon>
        <taxon>Congregibacter</taxon>
    </lineage>
</organism>
<dbReference type="InterPro" id="IPR056596">
    <property type="entry name" value="FLAD1_M"/>
</dbReference>